<dbReference type="PANTHER" id="PTHR31145:SF2">
    <property type="entry name" value="FLAVIN CARRIER PROTEIN 2"/>
    <property type="match status" value="1"/>
</dbReference>
<evidence type="ECO:0000259" key="1">
    <source>
        <dbReference type="SMART" id="SM01320"/>
    </source>
</evidence>
<dbReference type="Proteomes" id="UP000800235">
    <property type="component" value="Unassembled WGS sequence"/>
</dbReference>
<gene>
    <name evidence="2" type="ORF">EJ08DRAFT_677166</name>
</gene>
<name>A0A9P4NWI2_9PEZI</name>
<evidence type="ECO:0000313" key="3">
    <source>
        <dbReference type="Proteomes" id="UP000800235"/>
    </source>
</evidence>
<organism evidence="2 3">
    <name type="scientific">Tothia fuscella</name>
    <dbReference type="NCBI Taxonomy" id="1048955"/>
    <lineage>
        <taxon>Eukaryota</taxon>
        <taxon>Fungi</taxon>
        <taxon>Dikarya</taxon>
        <taxon>Ascomycota</taxon>
        <taxon>Pezizomycotina</taxon>
        <taxon>Dothideomycetes</taxon>
        <taxon>Pleosporomycetidae</taxon>
        <taxon>Venturiales</taxon>
        <taxon>Cylindrosympodiaceae</taxon>
        <taxon>Tothia</taxon>
    </lineage>
</organism>
<dbReference type="AlphaFoldDB" id="A0A9P4NWI2"/>
<reference evidence="2" key="1">
    <citation type="journal article" date="2020" name="Stud. Mycol.">
        <title>101 Dothideomycetes genomes: a test case for predicting lifestyles and emergence of pathogens.</title>
        <authorList>
            <person name="Haridas S."/>
            <person name="Albert R."/>
            <person name="Binder M."/>
            <person name="Bloem J."/>
            <person name="Labutti K."/>
            <person name="Salamov A."/>
            <person name="Andreopoulos B."/>
            <person name="Baker S."/>
            <person name="Barry K."/>
            <person name="Bills G."/>
            <person name="Bluhm B."/>
            <person name="Cannon C."/>
            <person name="Castanera R."/>
            <person name="Culley D."/>
            <person name="Daum C."/>
            <person name="Ezra D."/>
            <person name="Gonzalez J."/>
            <person name="Henrissat B."/>
            <person name="Kuo A."/>
            <person name="Liang C."/>
            <person name="Lipzen A."/>
            <person name="Lutzoni F."/>
            <person name="Magnuson J."/>
            <person name="Mondo S."/>
            <person name="Nolan M."/>
            <person name="Ohm R."/>
            <person name="Pangilinan J."/>
            <person name="Park H.-J."/>
            <person name="Ramirez L."/>
            <person name="Alfaro M."/>
            <person name="Sun H."/>
            <person name="Tritt A."/>
            <person name="Yoshinaga Y."/>
            <person name="Zwiers L.-H."/>
            <person name="Turgeon B."/>
            <person name="Goodwin S."/>
            <person name="Spatafora J."/>
            <person name="Crous P."/>
            <person name="Grigoriev I."/>
        </authorList>
    </citation>
    <scope>NUCLEOTIDE SEQUENCE</scope>
    <source>
        <strain evidence="2">CBS 130266</strain>
    </source>
</reference>
<keyword evidence="3" id="KW-1185">Reference proteome</keyword>
<evidence type="ECO:0000313" key="2">
    <source>
        <dbReference type="EMBL" id="KAF2432917.1"/>
    </source>
</evidence>
<dbReference type="EMBL" id="MU007023">
    <property type="protein sequence ID" value="KAF2432917.1"/>
    <property type="molecule type" value="Genomic_DNA"/>
</dbReference>
<accession>A0A9P4NWI2</accession>
<dbReference type="PANTHER" id="PTHR31145">
    <property type="entry name" value="INTEGRAL MEMBRANE PROTEIN (AFU_ORTHOLOGUE AFUA_7G01610)"/>
    <property type="match status" value="1"/>
</dbReference>
<proteinExistence type="predicted"/>
<dbReference type="GO" id="GO:0055085">
    <property type="term" value="P:transmembrane transport"/>
    <property type="evidence" value="ECO:0007669"/>
    <property type="project" value="TreeGrafter"/>
</dbReference>
<dbReference type="GO" id="GO:0016020">
    <property type="term" value="C:membrane"/>
    <property type="evidence" value="ECO:0007669"/>
    <property type="project" value="TreeGrafter"/>
</dbReference>
<comment type="caution">
    <text evidence="2">The sequence shown here is derived from an EMBL/GenBank/DDBJ whole genome shotgun (WGS) entry which is preliminary data.</text>
</comment>
<feature type="domain" description="ML-like" evidence="1">
    <location>
        <begin position="108"/>
        <end position="222"/>
    </location>
</feature>
<protein>
    <submittedName>
        <fullName evidence="2">TRP-domain-containing protein</fullName>
    </submittedName>
</protein>
<sequence>MNLQDHNLVIEESLPCRRIWTLQPARSAALTTSSHFSSSMFPAPNAASAFKDVLNCVTDRGFSSRGPSIQFVHLTSMWSLCRGLSSVPQSLLLLLAISPILQGVNALRFFESSSLNTCMQESSFAASRFYVIYTPNNNTLSFDINGYSQTTSNVVLDFAVFGYGYSVAHPLVYPYRTKELCNMCPLNSSPIQIKGNTLVPRDGVTQIPSIINLKTPEEQSADDSL</sequence>
<dbReference type="InterPro" id="IPR032800">
    <property type="entry name" value="TRP_N"/>
</dbReference>
<dbReference type="GO" id="GO:0009272">
    <property type="term" value="P:fungal-type cell wall biogenesis"/>
    <property type="evidence" value="ECO:0007669"/>
    <property type="project" value="TreeGrafter"/>
</dbReference>
<dbReference type="Pfam" id="PF14558">
    <property type="entry name" value="TRP_N"/>
    <property type="match status" value="1"/>
</dbReference>
<dbReference type="InterPro" id="IPR040241">
    <property type="entry name" value="TRP_Flc/Pkd2-like"/>
</dbReference>
<dbReference type="SMART" id="SM01320">
    <property type="entry name" value="TRP_N"/>
    <property type="match status" value="1"/>
</dbReference>